<dbReference type="VEuPathDB" id="PiroplasmaDB:BMR1_01G00513"/>
<keyword evidence="3" id="KW-1185">Reference proteome</keyword>
<accession>A0A1N6LWD0</accession>
<feature type="domain" description="BRCT" evidence="1">
    <location>
        <begin position="463"/>
        <end position="555"/>
    </location>
</feature>
<name>A0A1N6LWD0_BABMR</name>
<dbReference type="Gene3D" id="3.40.50.10190">
    <property type="entry name" value="BRCT domain"/>
    <property type="match status" value="2"/>
</dbReference>
<dbReference type="InterPro" id="IPR036420">
    <property type="entry name" value="BRCT_dom_sf"/>
</dbReference>
<dbReference type="RefSeq" id="XP_021337289.1">
    <property type="nucleotide sequence ID" value="XM_021481496.1"/>
</dbReference>
<organism evidence="2 3">
    <name type="scientific">Babesia microti (strain RI)</name>
    <dbReference type="NCBI Taxonomy" id="1133968"/>
    <lineage>
        <taxon>Eukaryota</taxon>
        <taxon>Sar</taxon>
        <taxon>Alveolata</taxon>
        <taxon>Apicomplexa</taxon>
        <taxon>Aconoidasida</taxon>
        <taxon>Piroplasmida</taxon>
        <taxon>Babesiidae</taxon>
        <taxon>Babesia</taxon>
    </lineage>
</organism>
<evidence type="ECO:0000313" key="3">
    <source>
        <dbReference type="Proteomes" id="UP000002899"/>
    </source>
</evidence>
<reference evidence="2 3" key="1">
    <citation type="journal article" date="2012" name="Nucleic Acids Res.">
        <title>Sequencing of the smallest Apicomplexan genome from the human pathogen Babesia microti.</title>
        <authorList>
            <person name="Cornillot E."/>
            <person name="Hadj-Kaddour K."/>
            <person name="Dassouli A."/>
            <person name="Noel B."/>
            <person name="Ranwez V."/>
            <person name="Vacherie B."/>
            <person name="Augagneur Y."/>
            <person name="Bres V."/>
            <person name="Duclos A."/>
            <person name="Randazzo S."/>
            <person name="Carcy B."/>
            <person name="Debierre-Grockiego F."/>
            <person name="Delbecq S."/>
            <person name="Moubri-Menage K."/>
            <person name="Shams-Eldin H."/>
            <person name="Usmani-Brown S."/>
            <person name="Bringaud F."/>
            <person name="Wincker P."/>
            <person name="Vivares C.P."/>
            <person name="Schwarz R.T."/>
            <person name="Schetters T.P."/>
            <person name="Krause P.J."/>
            <person name="Gorenflot A."/>
            <person name="Berry V."/>
            <person name="Barbe V."/>
            <person name="Ben Mamoun C."/>
        </authorList>
    </citation>
    <scope>NUCLEOTIDE SEQUENCE [LARGE SCALE GENOMIC DNA]</scope>
    <source>
        <strain evidence="2 3">RI</strain>
    </source>
</reference>
<dbReference type="PROSITE" id="PS50172">
    <property type="entry name" value="BRCT"/>
    <property type="match status" value="1"/>
</dbReference>
<dbReference type="KEGG" id="bmic:BMR1_01G00513"/>
<reference evidence="2 3" key="3">
    <citation type="journal article" date="2016" name="Sci. Rep.">
        <title>Genome-wide diversity and gene expression profiling of Babesia microti isolates identify polymorphic genes that mediate host-pathogen interactions.</title>
        <authorList>
            <person name="Silva J.C."/>
            <person name="Cornillot E."/>
            <person name="McCracken C."/>
            <person name="Usmani-Brown S."/>
            <person name="Dwivedi A."/>
            <person name="Ifeonu O.O."/>
            <person name="Crabtree J."/>
            <person name="Gotia H.T."/>
            <person name="Virji A.Z."/>
            <person name="Reynes C."/>
            <person name="Colinge J."/>
            <person name="Kumar V."/>
            <person name="Lawres L."/>
            <person name="Pazzi J.E."/>
            <person name="Pablo J.V."/>
            <person name="Hung C."/>
            <person name="Brancato J."/>
            <person name="Kumari P."/>
            <person name="Orvis J."/>
            <person name="Tretina K."/>
            <person name="Chibucos M."/>
            <person name="Ott S."/>
            <person name="Sadzewicz L."/>
            <person name="Sengamalay N."/>
            <person name="Shetty A.C."/>
            <person name="Su Q."/>
            <person name="Tallon L."/>
            <person name="Fraser C.M."/>
            <person name="Frutos R."/>
            <person name="Molina D.M."/>
            <person name="Krause P.J."/>
            <person name="Ben Mamoun C."/>
        </authorList>
    </citation>
    <scope>NUCLEOTIDE SEQUENCE [LARGE SCALE GENOMIC DNA]</scope>
    <source>
        <strain evidence="2 3">RI</strain>
    </source>
</reference>
<dbReference type="OrthoDB" id="2384350at2759"/>
<protein>
    <recommendedName>
        <fullName evidence="1">BRCT domain-containing protein</fullName>
    </recommendedName>
</protein>
<dbReference type="GeneID" id="24423186"/>
<dbReference type="InterPro" id="IPR001357">
    <property type="entry name" value="BRCT_dom"/>
</dbReference>
<dbReference type="SUPFAM" id="SSF52113">
    <property type="entry name" value="BRCT domain"/>
    <property type="match status" value="2"/>
</dbReference>
<reference evidence="2 3" key="2">
    <citation type="journal article" date="2013" name="PLoS ONE">
        <title>Whole genome mapping and re-organization of the nuclear and mitochondrial genomes of Babesia microti isolates.</title>
        <authorList>
            <person name="Cornillot E."/>
            <person name="Dassouli A."/>
            <person name="Garg A."/>
            <person name="Pachikara N."/>
            <person name="Randazzo S."/>
            <person name="Depoix D."/>
            <person name="Carcy B."/>
            <person name="Delbecq S."/>
            <person name="Frutos R."/>
            <person name="Silva J.C."/>
            <person name="Sutton R."/>
            <person name="Krause P.J."/>
            <person name="Mamoun C.B."/>
        </authorList>
    </citation>
    <scope>NUCLEOTIDE SEQUENCE [LARGE SCALE GENOMIC DNA]</scope>
    <source>
        <strain evidence="2 3">RI</strain>
    </source>
</reference>
<gene>
    <name evidence="2" type="ORF">BMR1_01G00513</name>
</gene>
<proteinExistence type="predicted"/>
<sequence>MLESLYMQSELKIPLEDFENWEYYHVAKLFKYDFNISRVIKLNEISGSELLGYTKKDICDKFELNDASLATFLNIHTLLCNKIYQPDHANASINIEGTKKVGSNELGENISRVESISTVDSLNNDYEHFAHDNSTAHIDILNPGNKGKSIFEESNLVESLFSQHDSYDSKKSTNVLSKLAKNVTIISKTSNDKDSTRISQSCNSIVDKRHVQRIDNVAIVKGTISNNFKTDCPVSFDNNKNAVQISSDVAHSSNSIVEQKTNNSKPNMKDSMLKIDKIESKPRRTSTRVVCNNNNMQQISATQLDFKKLSAKSDKKTVPSAKNARKQKETGLVKYAFKHKKLSNIKKSKSNRSLHNNVDIPCLSYTGPREGNIIHDIQFASVSYKKGSKYFDFIPWPTNKCNITHLIVSKLQTKPTLKILYALANKSYILTPNYVYYAIQNGNWPAEEDCEHPEWPKLKERNNVKLPFKGSKFYLVSNLKKISISDAATIIQKLGGKLVKTLEESTYILSESKTHYEEYVTPSRKVVYEHDFINTISLWNCMQFGKLMELKDSTSDDDNDVKLVDERFQKRDLNEFAISDKTAKDDESSNKLGGNEGKKFKRLKKVKLKKAGDNSVFSDSNRVFYDTPFYSDEELGYFGVDEVF</sequence>
<dbReference type="EMBL" id="FO082871">
    <property type="protein sequence ID" value="SIO73180.1"/>
    <property type="molecule type" value="Genomic_DNA"/>
</dbReference>
<dbReference type="AlphaFoldDB" id="A0A1N6LWD0"/>
<evidence type="ECO:0000259" key="1">
    <source>
        <dbReference type="PROSITE" id="PS50172"/>
    </source>
</evidence>
<evidence type="ECO:0000313" key="2">
    <source>
        <dbReference type="EMBL" id="SIO73180.1"/>
    </source>
</evidence>
<dbReference type="Proteomes" id="UP000002899">
    <property type="component" value="Chromosome I"/>
</dbReference>